<dbReference type="PANTHER" id="PTHR30337:SF0">
    <property type="entry name" value="NUCLEASE SBCCD SUBUNIT D"/>
    <property type="match status" value="1"/>
</dbReference>
<comment type="subunit">
    <text evidence="2 7">Heterodimer of SbcC and SbcD.</text>
</comment>
<dbReference type="GO" id="GO:0004519">
    <property type="term" value="F:endonuclease activity"/>
    <property type="evidence" value="ECO:0007669"/>
    <property type="project" value="UniProtKB-KW"/>
</dbReference>
<keyword evidence="4 7" id="KW-0540">Nuclease</keyword>
<dbReference type="InterPro" id="IPR029052">
    <property type="entry name" value="Metallo-depent_PP-like"/>
</dbReference>
<dbReference type="InterPro" id="IPR041796">
    <property type="entry name" value="Mre11_N"/>
</dbReference>
<dbReference type="OrthoDB" id="9773856at2"/>
<evidence type="ECO:0000313" key="10">
    <source>
        <dbReference type="EMBL" id="PUA79266.1"/>
    </source>
</evidence>
<dbReference type="Gene3D" id="3.60.21.10">
    <property type="match status" value="1"/>
</dbReference>
<evidence type="ECO:0000256" key="1">
    <source>
        <dbReference type="ARBA" id="ARBA00010555"/>
    </source>
</evidence>
<dbReference type="Proteomes" id="UP000244867">
    <property type="component" value="Unassembled WGS sequence"/>
</dbReference>
<name>A0A2R7YT85_9ACTN</name>
<dbReference type="GO" id="GO:0006310">
    <property type="term" value="P:DNA recombination"/>
    <property type="evidence" value="ECO:0007669"/>
    <property type="project" value="UniProtKB-KW"/>
</dbReference>
<feature type="domain" description="Nuclease SbcCD subunit D C-terminal" evidence="9">
    <location>
        <begin position="266"/>
        <end position="344"/>
    </location>
</feature>
<evidence type="ECO:0000259" key="8">
    <source>
        <dbReference type="Pfam" id="PF00149"/>
    </source>
</evidence>
<evidence type="ECO:0000256" key="5">
    <source>
        <dbReference type="ARBA" id="ARBA00022801"/>
    </source>
</evidence>
<organism evidence="10 11">
    <name type="scientific">Nocardioides currus</name>
    <dbReference type="NCBI Taxonomy" id="2133958"/>
    <lineage>
        <taxon>Bacteria</taxon>
        <taxon>Bacillati</taxon>
        <taxon>Actinomycetota</taxon>
        <taxon>Actinomycetes</taxon>
        <taxon>Propionibacteriales</taxon>
        <taxon>Nocardioidaceae</taxon>
        <taxon>Nocardioides</taxon>
    </lineage>
</organism>
<evidence type="ECO:0000256" key="7">
    <source>
        <dbReference type="RuleBase" id="RU363069"/>
    </source>
</evidence>
<dbReference type="EMBL" id="PYXZ01000011">
    <property type="protein sequence ID" value="PUA79266.1"/>
    <property type="molecule type" value="Genomic_DNA"/>
</dbReference>
<keyword evidence="6 7" id="KW-0269">Exonuclease</keyword>
<dbReference type="InterPro" id="IPR050535">
    <property type="entry name" value="DNA_Repair-Maintenance_Comp"/>
</dbReference>
<dbReference type="GO" id="GO:0008408">
    <property type="term" value="F:3'-5' exonuclease activity"/>
    <property type="evidence" value="ECO:0007669"/>
    <property type="project" value="InterPro"/>
</dbReference>
<sequence>MRILHTSDWHLGRSFHREGLLGQQGVFMDHLLEVVDSEGVDVVVVAGDIYDRALPQVDAVRLADEAFARLASSRASVVVTSGNHDSAQRLGFGSRLIDASGVYIRTDARTVGTPVLLGDEHGEVAVHPLPYLDPTAMIEPWALPARSHEIVLREAMRRVRADLATRPGSRSVVLAHAFVAGAEPSESERDISVGGVSRVPTAVFDDIDYVALGHLHGRHTLADHLRYSGSPLAYSFGEADQVKGSWLIDLGARGVSSAHFVEAPVPRRLARLTGDLDHLLADPALARHADDWVHITLTDRLRPAQAMERLRRRFAHTLVLSFAPSGAQPSATPAARVAGRSDHEITLDFVSEIRGVPATPAESALLRDATDACCDDTDLDVLVGEP</sequence>
<accession>A0A2R7YT85</accession>
<dbReference type="GO" id="GO:0006260">
    <property type="term" value="P:DNA replication"/>
    <property type="evidence" value="ECO:0007669"/>
    <property type="project" value="UniProtKB-KW"/>
</dbReference>
<evidence type="ECO:0000313" key="11">
    <source>
        <dbReference type="Proteomes" id="UP000244867"/>
    </source>
</evidence>
<keyword evidence="11" id="KW-1185">Reference proteome</keyword>
<dbReference type="RefSeq" id="WP_108346246.1">
    <property type="nucleotide sequence ID" value="NZ_PYXZ01000011.1"/>
</dbReference>
<keyword evidence="7" id="KW-0255">Endonuclease</keyword>
<keyword evidence="5 7" id="KW-0378">Hydrolase</keyword>
<dbReference type="Pfam" id="PF00149">
    <property type="entry name" value="Metallophos"/>
    <property type="match status" value="1"/>
</dbReference>
<evidence type="ECO:0000259" key="9">
    <source>
        <dbReference type="Pfam" id="PF12320"/>
    </source>
</evidence>
<dbReference type="NCBIfam" id="TIGR00619">
    <property type="entry name" value="sbcd"/>
    <property type="match status" value="1"/>
</dbReference>
<reference evidence="10 11" key="1">
    <citation type="submission" date="2018-03" db="EMBL/GenBank/DDBJ databases">
        <authorList>
            <person name="Keele B.F."/>
        </authorList>
    </citation>
    <scope>NUCLEOTIDE SEQUENCE [LARGE SCALE GENOMIC DNA]</scope>
    <source>
        <strain evidence="10 11">IB-3</strain>
    </source>
</reference>
<feature type="domain" description="Calcineurin-like phosphoesterase" evidence="8">
    <location>
        <begin position="1"/>
        <end position="217"/>
    </location>
</feature>
<evidence type="ECO:0000256" key="6">
    <source>
        <dbReference type="ARBA" id="ARBA00022839"/>
    </source>
</evidence>
<dbReference type="Pfam" id="PF12320">
    <property type="entry name" value="SbcD_C"/>
    <property type="match status" value="1"/>
</dbReference>
<protein>
    <recommendedName>
        <fullName evidence="3 7">Nuclease SbcCD subunit D</fullName>
    </recommendedName>
</protein>
<dbReference type="InterPro" id="IPR004843">
    <property type="entry name" value="Calcineurin-like_PHP"/>
</dbReference>
<evidence type="ECO:0000256" key="4">
    <source>
        <dbReference type="ARBA" id="ARBA00022722"/>
    </source>
</evidence>
<dbReference type="InterPro" id="IPR026843">
    <property type="entry name" value="SbcD_C"/>
</dbReference>
<dbReference type="PANTHER" id="PTHR30337">
    <property type="entry name" value="COMPONENT OF ATP-DEPENDENT DSDNA EXONUCLEASE"/>
    <property type="match status" value="1"/>
</dbReference>
<comment type="caution">
    <text evidence="10">The sequence shown here is derived from an EMBL/GenBank/DDBJ whole genome shotgun (WGS) entry which is preliminary data.</text>
</comment>
<evidence type="ECO:0000256" key="2">
    <source>
        <dbReference type="ARBA" id="ARBA00011322"/>
    </source>
</evidence>
<comment type="function">
    <text evidence="7">SbcCD cleaves DNA hairpin structures. These structures can inhibit DNA replication and are intermediates in certain DNA recombination reactions. The complex acts as a 3'-&gt;5' double strand exonuclease that can open hairpins. It also has a 5' single-strand endonuclease activity.</text>
</comment>
<dbReference type="SUPFAM" id="SSF56300">
    <property type="entry name" value="Metallo-dependent phosphatases"/>
    <property type="match status" value="1"/>
</dbReference>
<dbReference type="AlphaFoldDB" id="A0A2R7YT85"/>
<evidence type="ECO:0000256" key="3">
    <source>
        <dbReference type="ARBA" id="ARBA00013365"/>
    </source>
</evidence>
<comment type="similarity">
    <text evidence="1 7">Belongs to the SbcD family.</text>
</comment>
<dbReference type="CDD" id="cd00840">
    <property type="entry name" value="MPP_Mre11_N"/>
    <property type="match status" value="1"/>
</dbReference>
<gene>
    <name evidence="7" type="primary">sbcD</name>
    <name evidence="10" type="ORF">C7S10_19745</name>
</gene>
<dbReference type="InterPro" id="IPR004593">
    <property type="entry name" value="SbcD"/>
</dbReference>
<proteinExistence type="inferred from homology"/>
<keyword evidence="7" id="KW-0233">DNA recombination</keyword>
<keyword evidence="7" id="KW-0235">DNA replication</keyword>